<dbReference type="RefSeq" id="WP_115566869.1">
    <property type="nucleotide sequence ID" value="NZ_QRGR01000020.1"/>
</dbReference>
<dbReference type="EMBL" id="QRGR01000020">
    <property type="protein sequence ID" value="RDV13821.1"/>
    <property type="molecule type" value="Genomic_DNA"/>
</dbReference>
<dbReference type="PROSITE" id="PS51257">
    <property type="entry name" value="PROKAR_LIPOPROTEIN"/>
    <property type="match status" value="1"/>
</dbReference>
<evidence type="ECO:0000313" key="2">
    <source>
        <dbReference type="EMBL" id="RDV13821.1"/>
    </source>
</evidence>
<organism evidence="2 3">
    <name type="scientific">Pontibacter diazotrophicus</name>
    <dbReference type="NCBI Taxonomy" id="1400979"/>
    <lineage>
        <taxon>Bacteria</taxon>
        <taxon>Pseudomonadati</taxon>
        <taxon>Bacteroidota</taxon>
        <taxon>Cytophagia</taxon>
        <taxon>Cytophagales</taxon>
        <taxon>Hymenobacteraceae</taxon>
        <taxon>Pontibacter</taxon>
    </lineage>
</organism>
<proteinExistence type="predicted"/>
<reference evidence="3" key="1">
    <citation type="submission" date="2018-08" db="EMBL/GenBank/DDBJ databases">
        <authorList>
            <person name="Liu Z.-W."/>
            <person name="Du Z.-J."/>
        </authorList>
    </citation>
    <scope>NUCLEOTIDE SEQUENCE [LARGE SCALE GENOMIC DNA]</scope>
    <source>
        <strain evidence="3">H4X</strain>
    </source>
</reference>
<dbReference type="AlphaFoldDB" id="A0A3D8L8S8"/>
<keyword evidence="1" id="KW-0812">Transmembrane</keyword>
<keyword evidence="3" id="KW-1185">Reference proteome</keyword>
<feature type="transmembrane region" description="Helical" evidence="1">
    <location>
        <begin position="7"/>
        <end position="25"/>
    </location>
</feature>
<accession>A0A3D8L8S8</accession>
<feature type="transmembrane region" description="Helical" evidence="1">
    <location>
        <begin position="31"/>
        <end position="48"/>
    </location>
</feature>
<evidence type="ECO:0000256" key="1">
    <source>
        <dbReference type="SAM" id="Phobius"/>
    </source>
</evidence>
<keyword evidence="1" id="KW-0472">Membrane</keyword>
<evidence type="ECO:0000313" key="3">
    <source>
        <dbReference type="Proteomes" id="UP000256708"/>
    </source>
</evidence>
<gene>
    <name evidence="2" type="ORF">DXT99_17475</name>
</gene>
<comment type="caution">
    <text evidence="2">The sequence shown here is derived from an EMBL/GenBank/DDBJ whole genome shotgun (WGS) entry which is preliminary data.</text>
</comment>
<keyword evidence="1" id="KW-1133">Transmembrane helix</keyword>
<protein>
    <submittedName>
        <fullName evidence="2">Uncharacterized protein</fullName>
    </submittedName>
</protein>
<dbReference type="Proteomes" id="UP000256708">
    <property type="component" value="Unassembled WGS sequence"/>
</dbReference>
<name>A0A3D8L8S8_9BACT</name>
<sequence>MESYFRRFFIGHLLVLIIVACTIFYFGKSKLIATLLFVGLIEFLLYYLDAKYLPKRRAELTNELIELFKAEPFSEGVLKFRMGAIDFFVTVEVDFKKGLQLANIETVEFHIPKAQSKYLSTEPELEFREDKIAGIQTYNFYQTSGEGLKLAKENLEQMFKK</sequence>